<dbReference type="OrthoDB" id="4510091at2759"/>
<evidence type="ECO:0000313" key="1">
    <source>
        <dbReference type="EMBL" id="KAJ5084783.1"/>
    </source>
</evidence>
<evidence type="ECO:0000313" key="2">
    <source>
        <dbReference type="Proteomes" id="UP001141434"/>
    </source>
</evidence>
<reference evidence="1" key="1">
    <citation type="submission" date="2022-11" db="EMBL/GenBank/DDBJ databases">
        <authorList>
            <person name="Petersen C."/>
        </authorList>
    </citation>
    <scope>NUCLEOTIDE SEQUENCE</scope>
    <source>
        <strain evidence="1">IBT 34128</strain>
    </source>
</reference>
<dbReference type="RefSeq" id="XP_056508180.1">
    <property type="nucleotide sequence ID" value="XM_056659887.1"/>
</dbReference>
<accession>A0A9W9EMY5</accession>
<gene>
    <name evidence="1" type="ORF">NUU61_009362</name>
</gene>
<reference evidence="1" key="2">
    <citation type="journal article" date="2023" name="IMA Fungus">
        <title>Comparative genomic study of the Penicillium genus elucidates a diverse pangenome and 15 lateral gene transfer events.</title>
        <authorList>
            <person name="Petersen C."/>
            <person name="Sorensen T."/>
            <person name="Nielsen M.R."/>
            <person name="Sondergaard T.E."/>
            <person name="Sorensen J.L."/>
            <person name="Fitzpatrick D.A."/>
            <person name="Frisvad J.C."/>
            <person name="Nielsen K.L."/>
        </authorList>
    </citation>
    <scope>NUCLEOTIDE SEQUENCE</scope>
    <source>
        <strain evidence="1">IBT 34128</strain>
    </source>
</reference>
<name>A0A9W9EMY5_9EURO</name>
<dbReference type="Proteomes" id="UP001141434">
    <property type="component" value="Unassembled WGS sequence"/>
</dbReference>
<dbReference type="EMBL" id="JAPMSZ010000011">
    <property type="protein sequence ID" value="KAJ5084783.1"/>
    <property type="molecule type" value="Genomic_DNA"/>
</dbReference>
<dbReference type="GeneID" id="81399056"/>
<organism evidence="1 2">
    <name type="scientific">Penicillium alfredii</name>
    <dbReference type="NCBI Taxonomy" id="1506179"/>
    <lineage>
        <taxon>Eukaryota</taxon>
        <taxon>Fungi</taxon>
        <taxon>Dikarya</taxon>
        <taxon>Ascomycota</taxon>
        <taxon>Pezizomycotina</taxon>
        <taxon>Eurotiomycetes</taxon>
        <taxon>Eurotiomycetidae</taxon>
        <taxon>Eurotiales</taxon>
        <taxon>Aspergillaceae</taxon>
        <taxon>Penicillium</taxon>
    </lineage>
</organism>
<sequence>MSLVKINVMASEPARHFTDLPVELLGLIVADLSGSSLSSFSLVNKKCRAVSVSYLFHMITVNFSERGLYCLEMISESPLASHVKMLHYSASELVDPLIQHWDYFTACIYTPQEYARDHKDFRWGLRGREFSYTAIHSYFSWLAKAQHTLLHGRNDIRIFCKSLSRLCGLKAVKLSFDALKEDQFLWFANRIYVDWKDSFPIHLETVLRSMVTARGQGILIEAMEIEGFYAKLVATDVNLMGTAADALTHVKALKLVDSFSLLDFMSDVAMPSLRRLDLANCWLVGPDLARFMECHASVLRQLHLRNICLPHEKLREACSCSKCAQALMDVLSGIQNTSIFDELTIIRDLENE</sequence>
<proteinExistence type="predicted"/>
<evidence type="ECO:0008006" key="3">
    <source>
        <dbReference type="Google" id="ProtNLM"/>
    </source>
</evidence>
<protein>
    <recommendedName>
        <fullName evidence="3">F-box domain-containing protein</fullName>
    </recommendedName>
</protein>
<keyword evidence="2" id="KW-1185">Reference proteome</keyword>
<dbReference type="SUPFAM" id="SSF52047">
    <property type="entry name" value="RNI-like"/>
    <property type="match status" value="1"/>
</dbReference>
<dbReference type="AlphaFoldDB" id="A0A9W9EMY5"/>
<comment type="caution">
    <text evidence="1">The sequence shown here is derived from an EMBL/GenBank/DDBJ whole genome shotgun (WGS) entry which is preliminary data.</text>
</comment>